<protein>
    <submittedName>
        <fullName evidence="2">Uncharacterized protein</fullName>
    </submittedName>
</protein>
<organism evidence="3">
    <name type="scientific">Caenorhabditis brenneri</name>
    <name type="common">Nematode worm</name>
    <dbReference type="NCBI Taxonomy" id="135651"/>
    <lineage>
        <taxon>Eukaryota</taxon>
        <taxon>Metazoa</taxon>
        <taxon>Ecdysozoa</taxon>
        <taxon>Nematoda</taxon>
        <taxon>Chromadorea</taxon>
        <taxon>Rhabditida</taxon>
        <taxon>Rhabditina</taxon>
        <taxon>Rhabditomorpha</taxon>
        <taxon>Rhabditoidea</taxon>
        <taxon>Rhabditidae</taxon>
        <taxon>Peloderinae</taxon>
        <taxon>Caenorhabditis</taxon>
    </lineage>
</organism>
<reference evidence="3" key="1">
    <citation type="submission" date="2011-07" db="EMBL/GenBank/DDBJ databases">
        <authorList>
            <consortium name="Caenorhabditis brenneri Sequencing and Analysis Consortium"/>
            <person name="Wilson R.K."/>
        </authorList>
    </citation>
    <scope>NUCLEOTIDE SEQUENCE [LARGE SCALE GENOMIC DNA]</scope>
    <source>
        <strain evidence="3">PB2801</strain>
    </source>
</reference>
<accession>G0MK60</accession>
<sequence length="158" mass="17985">MSKFYETHFSRSLDSPLLCGCFPIKPIVLAAQLLMTIFFIHDLVGTASSADTVSIMGKVFMIIFLVSSFVAFLADYEVLMRLHHLVSCVVALIHIAWFFMELFSFIKKVASETPINSSDVKVLLVPIGYSFVFVLYIWMCQQLIMVLGRKYILPLFKI</sequence>
<dbReference type="AlphaFoldDB" id="G0MK60"/>
<feature type="transmembrane region" description="Helical" evidence="1">
    <location>
        <begin position="53"/>
        <end position="73"/>
    </location>
</feature>
<dbReference type="InterPro" id="IPR035321">
    <property type="entry name" value="DUF5373"/>
</dbReference>
<dbReference type="Proteomes" id="UP000008068">
    <property type="component" value="Unassembled WGS sequence"/>
</dbReference>
<evidence type="ECO:0000313" key="2">
    <source>
        <dbReference type="EMBL" id="EGT33692.1"/>
    </source>
</evidence>
<dbReference type="Pfam" id="PF17343">
    <property type="entry name" value="DUF5373"/>
    <property type="match status" value="1"/>
</dbReference>
<dbReference type="FunCoup" id="G0MK60">
    <property type="interactions" value="1083"/>
</dbReference>
<feature type="transmembrane region" description="Helical" evidence="1">
    <location>
        <begin position="21"/>
        <end position="41"/>
    </location>
</feature>
<evidence type="ECO:0000256" key="1">
    <source>
        <dbReference type="SAM" id="Phobius"/>
    </source>
</evidence>
<dbReference type="HOGENOM" id="CLU_1929539_0_0_1"/>
<keyword evidence="1" id="KW-0812">Transmembrane</keyword>
<gene>
    <name evidence="2" type="ORF">CAEBREN_29423</name>
</gene>
<dbReference type="EMBL" id="GL379798">
    <property type="protein sequence ID" value="EGT33692.1"/>
    <property type="molecule type" value="Genomic_DNA"/>
</dbReference>
<dbReference type="eggNOG" id="ENOG502TIZN">
    <property type="taxonomic scope" value="Eukaryota"/>
</dbReference>
<evidence type="ECO:0000313" key="3">
    <source>
        <dbReference type="Proteomes" id="UP000008068"/>
    </source>
</evidence>
<keyword evidence="1" id="KW-1133">Transmembrane helix</keyword>
<proteinExistence type="predicted"/>
<keyword evidence="1" id="KW-0472">Membrane</keyword>
<keyword evidence="3" id="KW-1185">Reference proteome</keyword>
<name>G0MK60_CAEBE</name>
<dbReference type="OrthoDB" id="5818524at2759"/>
<feature type="transmembrane region" description="Helical" evidence="1">
    <location>
        <begin position="85"/>
        <end position="106"/>
    </location>
</feature>
<dbReference type="InParanoid" id="G0MK60"/>
<feature type="transmembrane region" description="Helical" evidence="1">
    <location>
        <begin position="126"/>
        <end position="148"/>
    </location>
</feature>